<evidence type="ECO:0000313" key="4">
    <source>
        <dbReference type="Proteomes" id="UP001432180"/>
    </source>
</evidence>
<name>A0ABZ0SH47_9GAMM</name>
<feature type="chain" id="PRO_5046763226" evidence="2">
    <location>
        <begin position="23"/>
        <end position="359"/>
    </location>
</feature>
<sequence>MPNLISVIVALAISLGASDSFAACLGSASVHPECRYPKGDGWCATHANDRHYAYAGKCLEDSGKMNLEGRAPFNWFGFAELGGALRGHIDLGTFDNPDEVGFALIRLGENTPAGETDALLVYRFDRMWCGMAGCDLRIFSTHPDRRSKPLFSVSAGGGRGESGTLQTGLTLGESHRNGMRNLLIDRSVIWSWNGQEYTIEPATRGTFTGAVPAPAAAGYGSNYTFWGEKASTDMLPTAALTVENPPGVTFLVSCFFNAHEKYMISLEVAVNQNAEKTPAVLEPWKSPELDEEMACNLCFQGDCEDTKLEMNAMTGNFTKELSFGRVPEEARLDIALACDAISMTWTGNNMLPALCNIGD</sequence>
<dbReference type="Proteomes" id="UP001432180">
    <property type="component" value="Chromosome"/>
</dbReference>
<gene>
    <name evidence="3" type="ORF">Thiowin_04478</name>
</gene>
<protein>
    <submittedName>
        <fullName evidence="3">Uncharacterized protein</fullName>
    </submittedName>
</protein>
<organism evidence="3 4">
    <name type="scientific">Thiorhodovibrio winogradskyi</name>
    <dbReference type="NCBI Taxonomy" id="77007"/>
    <lineage>
        <taxon>Bacteria</taxon>
        <taxon>Pseudomonadati</taxon>
        <taxon>Pseudomonadota</taxon>
        <taxon>Gammaproteobacteria</taxon>
        <taxon>Chromatiales</taxon>
        <taxon>Chromatiaceae</taxon>
        <taxon>Thiorhodovibrio</taxon>
    </lineage>
</organism>
<keyword evidence="2" id="KW-0732">Signal</keyword>
<accession>A0ABZ0SH47</accession>
<feature type="signal peptide" evidence="2">
    <location>
        <begin position="1"/>
        <end position="22"/>
    </location>
</feature>
<evidence type="ECO:0000256" key="2">
    <source>
        <dbReference type="SAM" id="SignalP"/>
    </source>
</evidence>
<reference evidence="3 4" key="1">
    <citation type="journal article" date="2023" name="Microorganisms">
        <title>Thiorhodovibrio frisius and Trv. litoralis spp. nov., Two Novel Members from a Clade of Fastidious Purple Sulfur Bacteria That Exhibit Unique Red-Shifted Light-Harvesting Capabilities.</title>
        <authorList>
            <person name="Methner A."/>
            <person name="Kuzyk S.B."/>
            <person name="Petersen J."/>
            <person name="Bauer S."/>
            <person name="Brinkmann H."/>
            <person name="Sichau K."/>
            <person name="Wanner G."/>
            <person name="Wolf J."/>
            <person name="Neumann-Schaal M."/>
            <person name="Henke P."/>
            <person name="Tank M."/>
            <person name="Sproer C."/>
            <person name="Bunk B."/>
            <person name="Overmann J."/>
        </authorList>
    </citation>
    <scope>NUCLEOTIDE SEQUENCE [LARGE SCALE GENOMIC DNA]</scope>
    <source>
        <strain evidence="3 4">DSM 6702</strain>
    </source>
</reference>
<evidence type="ECO:0000256" key="1">
    <source>
        <dbReference type="SAM" id="MobiDB-lite"/>
    </source>
</evidence>
<dbReference type="RefSeq" id="WP_328985107.1">
    <property type="nucleotide sequence ID" value="NZ_CP121472.1"/>
</dbReference>
<evidence type="ECO:0000313" key="3">
    <source>
        <dbReference type="EMBL" id="WPL19361.1"/>
    </source>
</evidence>
<keyword evidence="4" id="KW-1185">Reference proteome</keyword>
<dbReference type="EMBL" id="CP121472">
    <property type="protein sequence ID" value="WPL19361.1"/>
    <property type="molecule type" value="Genomic_DNA"/>
</dbReference>
<proteinExistence type="predicted"/>
<feature type="region of interest" description="Disordered" evidence="1">
    <location>
        <begin position="151"/>
        <end position="171"/>
    </location>
</feature>